<dbReference type="Proteomes" id="UP001341297">
    <property type="component" value="Unassembled WGS sequence"/>
</dbReference>
<proteinExistence type="predicted"/>
<evidence type="ECO:0000313" key="2">
    <source>
        <dbReference type="EMBL" id="MEC0487356.1"/>
    </source>
</evidence>
<gene>
    <name evidence="1" type="ORF">AB447_216900</name>
    <name evidence="2" type="ORF">P8828_21620</name>
</gene>
<sequence>MHVLFYDENFKYAGEGDIDVNLEAGEKLPPNCTSTLSSGNLIDPKYDPEKDKWVEAATPEYIEQIKPSKPAPSELELLKKQNALLSYQLAQVQAEIEKLKGSVAS</sequence>
<dbReference type="EMBL" id="JARRTL010000030">
    <property type="protein sequence ID" value="MEC0487356.1"/>
    <property type="molecule type" value="Genomic_DNA"/>
</dbReference>
<dbReference type="Proteomes" id="UP000036168">
    <property type="component" value="Unassembled WGS sequence"/>
</dbReference>
<evidence type="ECO:0000313" key="1">
    <source>
        <dbReference type="EMBL" id="KRT93787.1"/>
    </source>
</evidence>
<accession>A0A0T6BQ76</accession>
<protein>
    <recommendedName>
        <fullName evidence="5">Bacteriophage SP-beta YorD domain-containing protein</fullName>
    </recommendedName>
</protein>
<reference evidence="1" key="2">
    <citation type="submission" date="2015-10" db="EMBL/GenBank/DDBJ databases">
        <authorList>
            <person name="Gilbert D.G."/>
        </authorList>
    </citation>
    <scope>NUCLEOTIDE SEQUENCE</scope>
    <source>
        <strain evidence="1">GO-13</strain>
    </source>
</reference>
<comment type="caution">
    <text evidence="1">The sequence shown here is derived from an EMBL/GenBank/DDBJ whole genome shotgun (WGS) entry which is preliminary data.</text>
</comment>
<reference evidence="1 3" key="1">
    <citation type="journal article" date="2015" name="Int. J. Syst. Evol. Microbiol.">
        <title>Bacillus glycinifermentans sp. nov., isolated from fermented soybean paste.</title>
        <authorList>
            <person name="Kim S.J."/>
            <person name="Dunlap C.A."/>
            <person name="Kwon S.W."/>
            <person name="Rooney A.P."/>
        </authorList>
    </citation>
    <scope>NUCLEOTIDE SEQUENCE [LARGE SCALE GENOMIC DNA]</scope>
    <source>
        <strain evidence="1 3">GO-13</strain>
    </source>
</reference>
<name>A0A0T6BQ76_9BACI</name>
<reference evidence="2 4" key="3">
    <citation type="submission" date="2023-03" db="EMBL/GenBank/DDBJ databases">
        <title>Agriculturally important microbes genome sequencing.</title>
        <authorList>
            <person name="Dunlap C."/>
        </authorList>
    </citation>
    <scope>NUCLEOTIDE SEQUENCE [LARGE SCALE GENOMIC DNA]</scope>
    <source>
        <strain evidence="2 4">CBP-3203</strain>
    </source>
</reference>
<dbReference type="EMBL" id="LECW02000016">
    <property type="protein sequence ID" value="KRT93787.1"/>
    <property type="molecule type" value="Genomic_DNA"/>
</dbReference>
<organism evidence="1 3">
    <name type="scientific">Bacillus glycinifermentans</name>
    <dbReference type="NCBI Taxonomy" id="1664069"/>
    <lineage>
        <taxon>Bacteria</taxon>
        <taxon>Bacillati</taxon>
        <taxon>Bacillota</taxon>
        <taxon>Bacilli</taxon>
        <taxon>Bacillales</taxon>
        <taxon>Bacillaceae</taxon>
        <taxon>Bacillus</taxon>
    </lineage>
</organism>
<dbReference type="RefSeq" id="WP_048354021.1">
    <property type="nucleotide sequence ID" value="NZ_CP023481.1"/>
</dbReference>
<dbReference type="STRING" id="1664069.BGLY_1939"/>
<evidence type="ECO:0000313" key="4">
    <source>
        <dbReference type="Proteomes" id="UP001341297"/>
    </source>
</evidence>
<keyword evidence="4" id="KW-1185">Reference proteome</keyword>
<dbReference type="AlphaFoldDB" id="A0A0T6BQ76"/>
<evidence type="ECO:0008006" key="5">
    <source>
        <dbReference type="Google" id="ProtNLM"/>
    </source>
</evidence>
<dbReference type="OrthoDB" id="2698423at2"/>
<evidence type="ECO:0000313" key="3">
    <source>
        <dbReference type="Proteomes" id="UP000036168"/>
    </source>
</evidence>